<dbReference type="InterPro" id="IPR036097">
    <property type="entry name" value="HisK_dim/P_sf"/>
</dbReference>
<dbReference type="InterPro" id="IPR003660">
    <property type="entry name" value="HAMP_dom"/>
</dbReference>
<dbReference type="InterPro" id="IPR004358">
    <property type="entry name" value="Sig_transdc_His_kin-like_C"/>
</dbReference>
<evidence type="ECO:0000256" key="9">
    <source>
        <dbReference type="ARBA" id="ARBA00023012"/>
    </source>
</evidence>
<dbReference type="InterPro" id="IPR003661">
    <property type="entry name" value="HisK_dim/P_dom"/>
</dbReference>
<comment type="subcellular location">
    <subcellularLocation>
        <location evidence="2">Membrane</location>
    </subcellularLocation>
</comment>
<evidence type="ECO:0000256" key="3">
    <source>
        <dbReference type="ARBA" id="ARBA00012438"/>
    </source>
</evidence>
<dbReference type="InterPro" id="IPR005467">
    <property type="entry name" value="His_kinase_dom"/>
</dbReference>
<feature type="transmembrane region" description="Helical" evidence="11">
    <location>
        <begin position="160"/>
        <end position="182"/>
    </location>
</feature>
<evidence type="ECO:0000256" key="5">
    <source>
        <dbReference type="ARBA" id="ARBA00022679"/>
    </source>
</evidence>
<dbReference type="EMBL" id="LGTE01000010">
    <property type="protein sequence ID" value="KNZ69680.1"/>
    <property type="molecule type" value="Genomic_DNA"/>
</dbReference>
<evidence type="ECO:0000256" key="10">
    <source>
        <dbReference type="ARBA" id="ARBA00023136"/>
    </source>
</evidence>
<dbReference type="Gene3D" id="6.10.340.10">
    <property type="match status" value="1"/>
</dbReference>
<evidence type="ECO:0000259" key="13">
    <source>
        <dbReference type="PROSITE" id="PS50885"/>
    </source>
</evidence>
<dbReference type="GO" id="GO:0005886">
    <property type="term" value="C:plasma membrane"/>
    <property type="evidence" value="ECO:0007669"/>
    <property type="project" value="TreeGrafter"/>
</dbReference>
<evidence type="ECO:0000256" key="8">
    <source>
        <dbReference type="ARBA" id="ARBA00022989"/>
    </source>
</evidence>
<evidence type="ECO:0000313" key="14">
    <source>
        <dbReference type="EMBL" id="KNZ69680.1"/>
    </source>
</evidence>
<dbReference type="PANTHER" id="PTHR45436">
    <property type="entry name" value="SENSOR HISTIDINE KINASE YKOH"/>
    <property type="match status" value="1"/>
</dbReference>
<dbReference type="SUPFAM" id="SSF55874">
    <property type="entry name" value="ATPase domain of HSP90 chaperone/DNA topoisomerase II/histidine kinase"/>
    <property type="match status" value="1"/>
</dbReference>
<keyword evidence="9" id="KW-0902">Two-component regulatory system</keyword>
<dbReference type="RefSeq" id="WP_052217940.1">
    <property type="nucleotide sequence ID" value="NZ_LGTE01000010.1"/>
</dbReference>
<dbReference type="FunFam" id="3.30.565.10:FF:000006">
    <property type="entry name" value="Sensor histidine kinase WalK"/>
    <property type="match status" value="1"/>
</dbReference>
<organism evidence="14 15">
    <name type="scientific">Thermincola ferriacetica</name>
    <dbReference type="NCBI Taxonomy" id="281456"/>
    <lineage>
        <taxon>Bacteria</taxon>
        <taxon>Bacillati</taxon>
        <taxon>Bacillota</taxon>
        <taxon>Clostridia</taxon>
        <taxon>Eubacteriales</taxon>
        <taxon>Thermincolaceae</taxon>
        <taxon>Thermincola</taxon>
    </lineage>
</organism>
<dbReference type="CDD" id="cd06225">
    <property type="entry name" value="HAMP"/>
    <property type="match status" value="1"/>
</dbReference>
<gene>
    <name evidence="14" type="ORF">Tfer_1701</name>
</gene>
<evidence type="ECO:0000256" key="4">
    <source>
        <dbReference type="ARBA" id="ARBA00022553"/>
    </source>
</evidence>
<reference evidence="15" key="1">
    <citation type="submission" date="2015-07" db="EMBL/GenBank/DDBJ databases">
        <title>Complete Genome of Thermincola ferriacetica strain Z-0001T.</title>
        <authorList>
            <person name="Lusk B."/>
            <person name="Badalamenti J.P."/>
            <person name="Parameswaran P."/>
            <person name="Bond D.R."/>
            <person name="Torres C.I."/>
        </authorList>
    </citation>
    <scope>NUCLEOTIDE SEQUENCE [LARGE SCALE GENOMIC DNA]</scope>
    <source>
        <strain evidence="15">Z-0001</strain>
    </source>
</reference>
<evidence type="ECO:0000256" key="6">
    <source>
        <dbReference type="ARBA" id="ARBA00022692"/>
    </source>
</evidence>
<keyword evidence="8 11" id="KW-1133">Transmembrane helix</keyword>
<dbReference type="PROSITE" id="PS50109">
    <property type="entry name" value="HIS_KIN"/>
    <property type="match status" value="1"/>
</dbReference>
<dbReference type="CDD" id="cd16922">
    <property type="entry name" value="HATPase_EvgS-ArcB-TorS-like"/>
    <property type="match status" value="1"/>
</dbReference>
<evidence type="ECO:0000259" key="12">
    <source>
        <dbReference type="PROSITE" id="PS50109"/>
    </source>
</evidence>
<dbReference type="InterPro" id="IPR003594">
    <property type="entry name" value="HATPase_dom"/>
</dbReference>
<dbReference type="GO" id="GO:0000155">
    <property type="term" value="F:phosphorelay sensor kinase activity"/>
    <property type="evidence" value="ECO:0007669"/>
    <property type="project" value="InterPro"/>
</dbReference>
<keyword evidence="7 14" id="KW-0418">Kinase</keyword>
<dbReference type="SMART" id="SM00388">
    <property type="entry name" value="HisKA"/>
    <property type="match status" value="1"/>
</dbReference>
<feature type="domain" description="Histidine kinase" evidence="12">
    <location>
        <begin position="248"/>
        <end position="464"/>
    </location>
</feature>
<keyword evidence="4" id="KW-0597">Phosphoprotein</keyword>
<comment type="caution">
    <text evidence="14">The sequence shown here is derived from an EMBL/GenBank/DDBJ whole genome shotgun (WGS) entry which is preliminary data.</text>
</comment>
<dbReference type="SMART" id="SM00304">
    <property type="entry name" value="HAMP"/>
    <property type="match status" value="1"/>
</dbReference>
<dbReference type="SUPFAM" id="SSF47384">
    <property type="entry name" value="Homodimeric domain of signal transducing histidine kinase"/>
    <property type="match status" value="1"/>
</dbReference>
<proteinExistence type="predicted"/>
<protein>
    <recommendedName>
        <fullName evidence="3">histidine kinase</fullName>
        <ecNumber evidence="3">2.7.13.3</ecNumber>
    </recommendedName>
</protein>
<dbReference type="SMART" id="SM00387">
    <property type="entry name" value="HATPase_c"/>
    <property type="match status" value="1"/>
</dbReference>
<dbReference type="Pfam" id="PF00512">
    <property type="entry name" value="HisKA"/>
    <property type="match status" value="1"/>
</dbReference>
<dbReference type="Pfam" id="PF00672">
    <property type="entry name" value="HAMP"/>
    <property type="match status" value="1"/>
</dbReference>
<dbReference type="InterPro" id="IPR036890">
    <property type="entry name" value="HATPase_C_sf"/>
</dbReference>
<dbReference type="CDD" id="cd00082">
    <property type="entry name" value="HisKA"/>
    <property type="match status" value="1"/>
</dbReference>
<dbReference type="AlphaFoldDB" id="A0A0L6W2B2"/>
<dbReference type="Pfam" id="PF02518">
    <property type="entry name" value="HATPase_c"/>
    <property type="match status" value="1"/>
</dbReference>
<dbReference type="InterPro" id="IPR050428">
    <property type="entry name" value="TCS_sensor_his_kinase"/>
</dbReference>
<dbReference type="PROSITE" id="PS50885">
    <property type="entry name" value="HAMP"/>
    <property type="match status" value="1"/>
</dbReference>
<sequence length="468" mass="52531" precursor="true">MKIKMPVTLRSRLSLFNAVFLSGTFLVSLVLVYFVLQTWLYHQVDSSLTEMAKQISMDVNVKKSEIIYQVAFPSSELEKQRQFVRIVNNKGQVQGHWGPLEDLPVKINGIGNVSLKGGFQELTRINDDEPIRVYTLPIISANKVAGFVQTGQSLEPIENMLQMLIVTVVILAPLFFVITLLASRLITGRALAPIASIAATAERISEQELHKRLDIPGEDEVARLARSLNRMLNRLEITVEGYKQFTGDASHELRTPLTVMKGEISLALQKERSTNYYKEVLEGIEEEVDRLIRMVEQLLFLARADGDKIKNHLNTIDLYETLVPLLEQMKILTEAKHQEISWIIPKHILISTDPDALQQILLNLLDNAIKYTPESGRIEVRVEQHPDLVRILVADTGNGIANEHLERIFERFYRIDKGRSRELGGTGLGLAIVQKLAHLIGGNLSVTSAVGHGTTFSLDIPLRPTGQL</sequence>
<evidence type="ECO:0000313" key="15">
    <source>
        <dbReference type="Proteomes" id="UP000037175"/>
    </source>
</evidence>
<feature type="transmembrane region" description="Helical" evidence="11">
    <location>
        <begin position="12"/>
        <end position="36"/>
    </location>
</feature>
<dbReference type="Proteomes" id="UP000037175">
    <property type="component" value="Unassembled WGS sequence"/>
</dbReference>
<comment type="catalytic activity">
    <reaction evidence="1">
        <text>ATP + protein L-histidine = ADP + protein N-phospho-L-histidine.</text>
        <dbReference type="EC" id="2.7.13.3"/>
    </reaction>
</comment>
<keyword evidence="6 11" id="KW-0812">Transmembrane</keyword>
<dbReference type="SUPFAM" id="SSF158472">
    <property type="entry name" value="HAMP domain-like"/>
    <property type="match status" value="1"/>
</dbReference>
<evidence type="ECO:0000256" key="1">
    <source>
        <dbReference type="ARBA" id="ARBA00000085"/>
    </source>
</evidence>
<dbReference type="Gene3D" id="3.30.565.10">
    <property type="entry name" value="Histidine kinase-like ATPase, C-terminal domain"/>
    <property type="match status" value="1"/>
</dbReference>
<evidence type="ECO:0000256" key="7">
    <source>
        <dbReference type="ARBA" id="ARBA00022777"/>
    </source>
</evidence>
<keyword evidence="5" id="KW-0808">Transferase</keyword>
<feature type="domain" description="HAMP" evidence="13">
    <location>
        <begin position="188"/>
        <end position="240"/>
    </location>
</feature>
<dbReference type="FunFam" id="1.10.287.130:FF:000001">
    <property type="entry name" value="Two-component sensor histidine kinase"/>
    <property type="match status" value="1"/>
</dbReference>
<dbReference type="Gene3D" id="1.10.287.130">
    <property type="match status" value="1"/>
</dbReference>
<evidence type="ECO:0000256" key="11">
    <source>
        <dbReference type="SAM" id="Phobius"/>
    </source>
</evidence>
<name>A0A0L6W2B2_9FIRM</name>
<dbReference type="PANTHER" id="PTHR45436:SF5">
    <property type="entry name" value="SENSOR HISTIDINE KINASE TRCS"/>
    <property type="match status" value="1"/>
</dbReference>
<dbReference type="PATRIC" id="fig|281456.6.peg.1817"/>
<keyword evidence="10 11" id="KW-0472">Membrane</keyword>
<accession>A0A0L6W2B2</accession>
<dbReference type="PRINTS" id="PR00344">
    <property type="entry name" value="BCTRLSENSOR"/>
</dbReference>
<evidence type="ECO:0000256" key="2">
    <source>
        <dbReference type="ARBA" id="ARBA00004370"/>
    </source>
</evidence>
<dbReference type="EC" id="2.7.13.3" evidence="3"/>
<keyword evidence="15" id="KW-1185">Reference proteome</keyword>